<gene>
    <name evidence="2" type="ORF">PEVE_00044846</name>
    <name evidence="3" type="ORF">PEVE_00044848</name>
</gene>
<evidence type="ECO:0000256" key="1">
    <source>
        <dbReference type="SAM" id="MobiDB-lite"/>
    </source>
</evidence>
<comment type="caution">
    <text evidence="3">The sequence shown here is derived from an EMBL/GenBank/DDBJ whole genome shotgun (WGS) entry which is preliminary data.</text>
</comment>
<evidence type="ECO:0000313" key="4">
    <source>
        <dbReference type="Proteomes" id="UP001159427"/>
    </source>
</evidence>
<name>A0ABN8PR89_9CNID</name>
<reference evidence="3 4" key="1">
    <citation type="submission" date="2022-05" db="EMBL/GenBank/DDBJ databases">
        <authorList>
            <consortium name="Genoscope - CEA"/>
            <person name="William W."/>
        </authorList>
    </citation>
    <scope>NUCLEOTIDE SEQUENCE [LARGE SCALE GENOMIC DNA]</scope>
</reference>
<evidence type="ECO:0000313" key="2">
    <source>
        <dbReference type="EMBL" id="CAH3149249.1"/>
    </source>
</evidence>
<dbReference type="Proteomes" id="UP001159427">
    <property type="component" value="Unassembled WGS sequence"/>
</dbReference>
<evidence type="ECO:0000313" key="3">
    <source>
        <dbReference type="EMBL" id="CAH3149251.1"/>
    </source>
</evidence>
<feature type="region of interest" description="Disordered" evidence="1">
    <location>
        <begin position="1"/>
        <end position="20"/>
    </location>
</feature>
<accession>A0ABN8PR89</accession>
<dbReference type="EMBL" id="CALNXI010000968">
    <property type="protein sequence ID" value="CAH3149251.1"/>
    <property type="molecule type" value="Genomic_DNA"/>
</dbReference>
<sequence>MEATISPGRHLKGASSVTRQSGRPTFDCIHLQSVQYAHPFEKPIGLCDESLEEIVGGCFNWFSIKQKDICVAKRQQARELSSPLVLQFPCDEYEERHLIEDPTTETQQDYETGEEMEEDTESIGFEKSCGLYPAIGSGLKDAVEYQMQIRVPAALKGKQLDEFPSFLKPKEEECYYCHTSLSGPYKITSRAMTKV</sequence>
<protein>
    <submittedName>
        <fullName evidence="3">Uncharacterized protein</fullName>
    </submittedName>
</protein>
<keyword evidence="4" id="KW-1185">Reference proteome</keyword>
<dbReference type="EMBL" id="CALNXI010000968">
    <property type="protein sequence ID" value="CAH3149249.1"/>
    <property type="molecule type" value="Genomic_DNA"/>
</dbReference>
<proteinExistence type="predicted"/>
<organism evidence="3 4">
    <name type="scientific">Porites evermanni</name>
    <dbReference type="NCBI Taxonomy" id="104178"/>
    <lineage>
        <taxon>Eukaryota</taxon>
        <taxon>Metazoa</taxon>
        <taxon>Cnidaria</taxon>
        <taxon>Anthozoa</taxon>
        <taxon>Hexacorallia</taxon>
        <taxon>Scleractinia</taxon>
        <taxon>Fungiina</taxon>
        <taxon>Poritidae</taxon>
        <taxon>Porites</taxon>
    </lineage>
</organism>